<organism evidence="2 3">
    <name type="scientific">Nannocystis radixulma</name>
    <dbReference type="NCBI Taxonomy" id="2995305"/>
    <lineage>
        <taxon>Bacteria</taxon>
        <taxon>Pseudomonadati</taxon>
        <taxon>Myxococcota</taxon>
        <taxon>Polyangia</taxon>
        <taxon>Nannocystales</taxon>
        <taxon>Nannocystaceae</taxon>
        <taxon>Nannocystis</taxon>
    </lineage>
</organism>
<keyword evidence="3" id="KW-1185">Reference proteome</keyword>
<dbReference type="EMBL" id="JAQNDN010000003">
    <property type="protein sequence ID" value="MDC0667895.1"/>
    <property type="molecule type" value="Genomic_DNA"/>
</dbReference>
<gene>
    <name evidence="2" type="ORF">POL58_09105</name>
</gene>
<protein>
    <submittedName>
        <fullName evidence="2">Uncharacterized protein</fullName>
    </submittedName>
</protein>
<proteinExistence type="predicted"/>
<evidence type="ECO:0000256" key="1">
    <source>
        <dbReference type="SAM" id="MobiDB-lite"/>
    </source>
</evidence>
<dbReference type="Proteomes" id="UP001217838">
    <property type="component" value="Unassembled WGS sequence"/>
</dbReference>
<dbReference type="PANTHER" id="PTHR48125">
    <property type="entry name" value="LP07818P1"/>
    <property type="match status" value="1"/>
</dbReference>
<comment type="caution">
    <text evidence="2">The sequence shown here is derived from an EMBL/GenBank/DDBJ whole genome shotgun (WGS) entry which is preliminary data.</text>
</comment>
<feature type="region of interest" description="Disordered" evidence="1">
    <location>
        <begin position="1"/>
        <end position="72"/>
    </location>
</feature>
<feature type="compositionally biased region" description="Pro residues" evidence="1">
    <location>
        <begin position="8"/>
        <end position="34"/>
    </location>
</feature>
<accession>A0ABT5B1B6</accession>
<dbReference type="PANTHER" id="PTHR48125:SF12">
    <property type="entry name" value="AT HOOK TRANSCRIPTION FACTOR FAMILY-RELATED"/>
    <property type="match status" value="1"/>
</dbReference>
<evidence type="ECO:0000313" key="2">
    <source>
        <dbReference type="EMBL" id="MDC0667895.1"/>
    </source>
</evidence>
<name>A0ABT5B1B6_9BACT</name>
<feature type="region of interest" description="Disordered" evidence="1">
    <location>
        <begin position="268"/>
        <end position="287"/>
    </location>
</feature>
<sequence length="567" mass="61980">MTQGSGSPPAPAPAPATAPPAPPPAAAAAPPAPAPAQARGPAPAPSALRSNAGQPANAPCATCQRQRPPPNPPCDYDKVDIRCKHCKQYDQREIESIWFALDPANGQRSNNLVRSPNPRRPFVTDRFEVVAGDKVTIAVSGGPGFHPDHPAMTVTPPAVNGPPRVLRGASHEIEVDYEPNWFRNRIADLDRLGFAAGLRQFFFPRHAAWQLEIVGCGARTERFAFGRFTHTIAVYPKDTFKLGLNFPSQRRIERADSRHYDGLVDDTSRTRTESRGYARTSDSVTEVTRETPNSFLYRHSETSANRNGAVTQTRTNATLNGRDLPELERDSEGAAPRGAVASTARSFTFTHNGQDWSQSFKVGEFIDFIGDLRRQIISLIEFFTALGRRMPRIGWSFTVELDFFSGSLEYEWGYKEWKKDHTVYPWYKVELALTIVQIKVEIALGAELLGAKAQIYGAITGEFKVTGTREAEPDANGPAATISAAPQIGGEIGVRGALGDWVEVVGRVNAGFEGKADVELAPFAVKLKLELSEGKGTFTARSRLFFSVTRSATLWPKRLIAEATPIG</sequence>
<reference evidence="2 3" key="1">
    <citation type="submission" date="2022-11" db="EMBL/GenBank/DDBJ databases">
        <title>Minimal conservation of predation-associated metabolite biosynthetic gene clusters underscores biosynthetic potential of Myxococcota including descriptions for ten novel species: Archangium lansinium sp. nov., Myxococcus landrumus sp. nov., Nannocystis bai.</title>
        <authorList>
            <person name="Ahearne A."/>
            <person name="Stevens C."/>
            <person name="Dowd S."/>
        </authorList>
    </citation>
    <scope>NUCLEOTIDE SEQUENCE [LARGE SCALE GENOMIC DNA]</scope>
    <source>
        <strain evidence="2 3">NCELM</strain>
    </source>
</reference>
<evidence type="ECO:0000313" key="3">
    <source>
        <dbReference type="Proteomes" id="UP001217838"/>
    </source>
</evidence>
<dbReference type="RefSeq" id="WP_271996424.1">
    <property type="nucleotide sequence ID" value="NZ_JAQNDN010000003.1"/>
</dbReference>